<dbReference type="Gene3D" id="3.30.1330.30">
    <property type="match status" value="1"/>
</dbReference>
<dbReference type="InterPro" id="IPR029028">
    <property type="entry name" value="Alpha/beta_knot_MTases"/>
</dbReference>
<dbReference type="Proteomes" id="UP000820818">
    <property type="component" value="Linkage Group LG4"/>
</dbReference>
<dbReference type="GO" id="GO:0032259">
    <property type="term" value="P:methylation"/>
    <property type="evidence" value="ECO:0007669"/>
    <property type="project" value="UniProtKB-KW"/>
</dbReference>
<evidence type="ECO:0000256" key="2">
    <source>
        <dbReference type="ARBA" id="ARBA00022603"/>
    </source>
</evidence>
<dbReference type="Gene3D" id="3.40.1280.10">
    <property type="match status" value="1"/>
</dbReference>
<reference evidence="7 8" key="1">
    <citation type="submission" date="2022-05" db="EMBL/GenBank/DDBJ databases">
        <title>A multi-omics perspective on studying reproductive biology in Daphnia sinensis.</title>
        <authorList>
            <person name="Jia J."/>
        </authorList>
    </citation>
    <scope>NUCLEOTIDE SEQUENCE [LARGE SCALE GENOMIC DNA]</scope>
    <source>
        <strain evidence="7 8">WSL</strain>
    </source>
</reference>
<dbReference type="Pfam" id="PF22435">
    <property type="entry name" value="MRM3-like_sub_bind"/>
    <property type="match status" value="1"/>
</dbReference>
<keyword evidence="2" id="KW-0489">Methyltransferase</keyword>
<proteinExistence type="inferred from homology"/>
<dbReference type="GO" id="GO:0008173">
    <property type="term" value="F:RNA methyltransferase activity"/>
    <property type="evidence" value="ECO:0007669"/>
    <property type="project" value="InterPro"/>
</dbReference>
<evidence type="ECO:0000259" key="5">
    <source>
        <dbReference type="Pfam" id="PF00588"/>
    </source>
</evidence>
<dbReference type="CDD" id="cd18106">
    <property type="entry name" value="SpoU-like_RNMTL1"/>
    <property type="match status" value="1"/>
</dbReference>
<dbReference type="InterPro" id="IPR029026">
    <property type="entry name" value="tRNA_m1G_MTases_N"/>
</dbReference>
<evidence type="ECO:0000256" key="3">
    <source>
        <dbReference type="ARBA" id="ARBA00022679"/>
    </source>
</evidence>
<keyword evidence="8" id="KW-1185">Reference proteome</keyword>
<dbReference type="SUPFAM" id="SSF75217">
    <property type="entry name" value="alpha/beta knot"/>
    <property type="match status" value="1"/>
</dbReference>
<dbReference type="EMBL" id="WJBH02000004">
    <property type="protein sequence ID" value="KAI9560445.1"/>
    <property type="molecule type" value="Genomic_DNA"/>
</dbReference>
<accession>A0AAD5PYX0</accession>
<dbReference type="GO" id="GO:0006396">
    <property type="term" value="P:RNA processing"/>
    <property type="evidence" value="ECO:0007669"/>
    <property type="project" value="InterPro"/>
</dbReference>
<dbReference type="InterPro" id="IPR053888">
    <property type="entry name" value="MRM3-like_sub_bind"/>
</dbReference>
<keyword evidence="3" id="KW-0808">Transferase</keyword>
<evidence type="ECO:0000256" key="4">
    <source>
        <dbReference type="SAM" id="MobiDB-lite"/>
    </source>
</evidence>
<name>A0AAD5PYX0_9CRUS</name>
<dbReference type="InterPro" id="IPR051259">
    <property type="entry name" value="rRNA_Methyltransferase"/>
</dbReference>
<feature type="region of interest" description="Disordered" evidence="4">
    <location>
        <begin position="50"/>
        <end position="73"/>
    </location>
</feature>
<comment type="similarity">
    <text evidence="1">Belongs to the class IV-like SAM-binding methyltransferase superfamily. RNA methyltransferase TrmH family.</text>
</comment>
<gene>
    <name evidence="7" type="ORF">GHT06_014463</name>
</gene>
<organism evidence="7 8">
    <name type="scientific">Daphnia sinensis</name>
    <dbReference type="NCBI Taxonomy" id="1820382"/>
    <lineage>
        <taxon>Eukaryota</taxon>
        <taxon>Metazoa</taxon>
        <taxon>Ecdysozoa</taxon>
        <taxon>Arthropoda</taxon>
        <taxon>Crustacea</taxon>
        <taxon>Branchiopoda</taxon>
        <taxon>Diplostraca</taxon>
        <taxon>Cladocera</taxon>
        <taxon>Anomopoda</taxon>
        <taxon>Daphniidae</taxon>
        <taxon>Daphnia</taxon>
        <taxon>Daphnia similis group</taxon>
    </lineage>
</organism>
<sequence length="487" mass="54009">MAFSSPPRGFFCFSKIYVLFIRPETRGYTRSLHRNPIKILTSEEAKKSSRKPSLIYHDSISDPPSKKEQQTTQKNIRVKHTNLKIPMYGQADDSTATTRDVQTALSSKDRYFSSNPKKNDMINTKGKVPKSGRITVFANGENLEVDIMTEKLVAERTLSSLIQNVKSAKARQATGKILLEGERLISDAMCAGAHAEAIFFSNVKLLTTLPLKNHMSTKLYQVNQDKIQLWSDLTTSPGIMGVFDVSKFQDLKFSEHIPLTVICDNVRDPGNMGSIIRCAAAVGCKNLITTRDCVDVWDSKVLRAASGAHFRTKLTLNVDWDLIAGNFVTEDDTVVLADSCVQEITTTSHLTGEKNTLGSQLSWLERDSSLKAKSVEILENGNAQLRDSSYLDEKNLRIYKNLPLPHCAYDKLNLDAASITLVIGGETHGLSSAAHKLAHDYGGLKVFIPLANEVNSLNAGVAMGILVYELRRLFLQKKKHTSKTQTT</sequence>
<evidence type="ECO:0000313" key="7">
    <source>
        <dbReference type="EMBL" id="KAI9560445.1"/>
    </source>
</evidence>
<feature type="domain" description="MRM3-like substrate binding" evidence="6">
    <location>
        <begin position="163"/>
        <end position="241"/>
    </location>
</feature>
<dbReference type="Pfam" id="PF00588">
    <property type="entry name" value="SpoU_methylase"/>
    <property type="match status" value="1"/>
</dbReference>
<dbReference type="GO" id="GO:0003723">
    <property type="term" value="F:RNA binding"/>
    <property type="evidence" value="ECO:0007669"/>
    <property type="project" value="InterPro"/>
</dbReference>
<evidence type="ECO:0000259" key="6">
    <source>
        <dbReference type="Pfam" id="PF22435"/>
    </source>
</evidence>
<evidence type="ECO:0000256" key="1">
    <source>
        <dbReference type="ARBA" id="ARBA00007228"/>
    </source>
</evidence>
<evidence type="ECO:0000313" key="8">
    <source>
        <dbReference type="Proteomes" id="UP000820818"/>
    </source>
</evidence>
<dbReference type="InterPro" id="IPR029064">
    <property type="entry name" value="Ribosomal_eL30-like_sf"/>
</dbReference>
<dbReference type="PANTHER" id="PTHR43191">
    <property type="entry name" value="RRNA METHYLTRANSFERASE 3"/>
    <property type="match status" value="1"/>
</dbReference>
<comment type="caution">
    <text evidence="7">The sequence shown here is derived from an EMBL/GenBank/DDBJ whole genome shotgun (WGS) entry which is preliminary data.</text>
</comment>
<dbReference type="SUPFAM" id="SSF55315">
    <property type="entry name" value="L30e-like"/>
    <property type="match status" value="1"/>
</dbReference>
<dbReference type="AlphaFoldDB" id="A0AAD5PYX0"/>
<feature type="domain" description="tRNA/rRNA methyltransferase SpoU type" evidence="5">
    <location>
        <begin position="259"/>
        <end position="337"/>
    </location>
</feature>
<dbReference type="PANTHER" id="PTHR43191:SF2">
    <property type="entry name" value="RRNA METHYLTRANSFERASE 3, MITOCHONDRIAL"/>
    <property type="match status" value="1"/>
</dbReference>
<protein>
    <submittedName>
        <fullName evidence="7">Uncharacterized protein</fullName>
    </submittedName>
</protein>
<dbReference type="InterPro" id="IPR001537">
    <property type="entry name" value="SpoU_MeTrfase"/>
</dbReference>